<comment type="caution">
    <text evidence="7">The sequence shown here is derived from an EMBL/GenBank/DDBJ whole genome shotgun (WGS) entry which is preliminary data.</text>
</comment>
<dbReference type="InterPro" id="IPR018490">
    <property type="entry name" value="cNMP-bd_dom_sf"/>
</dbReference>
<dbReference type="PANTHER" id="PTHR24567">
    <property type="entry name" value="CRP FAMILY TRANSCRIPTIONAL REGULATORY PROTEIN"/>
    <property type="match status" value="1"/>
</dbReference>
<keyword evidence="4" id="KW-0732">Signal</keyword>
<dbReference type="eggNOG" id="COG0664">
    <property type="taxonomic scope" value="Bacteria"/>
</dbReference>
<dbReference type="InterPro" id="IPR000595">
    <property type="entry name" value="cNMP-bd_dom"/>
</dbReference>
<dbReference type="GO" id="GO:0003677">
    <property type="term" value="F:DNA binding"/>
    <property type="evidence" value="ECO:0007669"/>
    <property type="project" value="UniProtKB-KW"/>
</dbReference>
<dbReference type="Gene3D" id="2.60.120.10">
    <property type="entry name" value="Jelly Rolls"/>
    <property type="match status" value="1"/>
</dbReference>
<evidence type="ECO:0000256" key="1">
    <source>
        <dbReference type="ARBA" id="ARBA00023015"/>
    </source>
</evidence>
<keyword evidence="3" id="KW-0804">Transcription</keyword>
<dbReference type="SMART" id="SM00419">
    <property type="entry name" value="HTH_CRP"/>
    <property type="match status" value="1"/>
</dbReference>
<keyword evidence="2" id="KW-0238">DNA-binding</keyword>
<dbReference type="AlphaFoldDB" id="E1IE62"/>
<dbReference type="InterPro" id="IPR050397">
    <property type="entry name" value="Env_Response_Regulators"/>
</dbReference>
<dbReference type="InterPro" id="IPR012318">
    <property type="entry name" value="HTH_CRP"/>
</dbReference>
<dbReference type="EMBL" id="ADVR01000051">
    <property type="protein sequence ID" value="EFO80522.1"/>
    <property type="molecule type" value="Genomic_DNA"/>
</dbReference>
<evidence type="ECO:0000256" key="3">
    <source>
        <dbReference type="ARBA" id="ARBA00023163"/>
    </source>
</evidence>
<keyword evidence="1" id="KW-0805">Transcription regulation</keyword>
<protein>
    <submittedName>
        <fullName evidence="7">Cyclic nucleotide-binding protein</fullName>
    </submittedName>
</protein>
<sequence length="227" mass="24298">MRPTRATALASIAAAPLFADLAPDIQQALAQAAHPTHYAAREVVFLAGERVEAVYLVAQGWLKAVKIAANGREQTVATFGPGATINDVVLLAAAPTQASLIALEPCQLWQIPGTVIMALSAQHPALAQAFIRSLATRILYLSGLVEDLAFRSVEARLARLILSQAQDGRIERQRWATQSELAAQIGTVPDVFNRALRSLVDAGLITVNRRRIEILDPTGLAARVEVG</sequence>
<dbReference type="STRING" id="765420.OSCT_1613"/>
<dbReference type="SMART" id="SM00100">
    <property type="entry name" value="cNMP"/>
    <property type="match status" value="1"/>
</dbReference>
<dbReference type="CDD" id="cd00038">
    <property type="entry name" value="CAP_ED"/>
    <property type="match status" value="1"/>
</dbReference>
<evidence type="ECO:0000256" key="2">
    <source>
        <dbReference type="ARBA" id="ARBA00023125"/>
    </source>
</evidence>
<gene>
    <name evidence="7" type="ORF">OSCT_1613</name>
</gene>
<dbReference type="Gene3D" id="1.10.10.10">
    <property type="entry name" value="Winged helix-like DNA-binding domain superfamily/Winged helix DNA-binding domain"/>
    <property type="match status" value="1"/>
</dbReference>
<dbReference type="OrthoDB" id="152439at2"/>
<feature type="domain" description="HTH crp-type" evidence="6">
    <location>
        <begin position="151"/>
        <end position="218"/>
    </location>
</feature>
<dbReference type="PROSITE" id="PS51063">
    <property type="entry name" value="HTH_CRP_2"/>
    <property type="match status" value="1"/>
</dbReference>
<dbReference type="PANTHER" id="PTHR24567:SF74">
    <property type="entry name" value="HTH-TYPE TRANSCRIPTIONAL REGULATOR ARCR"/>
    <property type="match status" value="1"/>
</dbReference>
<feature type="domain" description="Cyclic nucleotide-binding" evidence="5">
    <location>
        <begin position="17"/>
        <end position="111"/>
    </location>
</feature>
<accession>E1IE62</accession>
<dbReference type="SUPFAM" id="SSF46785">
    <property type="entry name" value="Winged helix' DNA-binding domain"/>
    <property type="match status" value="1"/>
</dbReference>
<dbReference type="PROSITE" id="PS50042">
    <property type="entry name" value="CNMP_BINDING_3"/>
    <property type="match status" value="1"/>
</dbReference>
<evidence type="ECO:0000256" key="4">
    <source>
        <dbReference type="SAM" id="SignalP"/>
    </source>
</evidence>
<dbReference type="HOGENOM" id="CLU_075053_3_2_0"/>
<dbReference type="Pfam" id="PF00027">
    <property type="entry name" value="cNMP_binding"/>
    <property type="match status" value="1"/>
</dbReference>
<keyword evidence="8" id="KW-1185">Reference proteome</keyword>
<dbReference type="InterPro" id="IPR036390">
    <property type="entry name" value="WH_DNA-bd_sf"/>
</dbReference>
<name>E1IE62_9CHLR</name>
<proteinExistence type="predicted"/>
<feature type="signal peptide" evidence="4">
    <location>
        <begin position="1"/>
        <end position="19"/>
    </location>
</feature>
<evidence type="ECO:0000313" key="8">
    <source>
        <dbReference type="Proteomes" id="UP000054010"/>
    </source>
</evidence>
<dbReference type="Proteomes" id="UP000054010">
    <property type="component" value="Unassembled WGS sequence"/>
</dbReference>
<dbReference type="InterPro" id="IPR014710">
    <property type="entry name" value="RmlC-like_jellyroll"/>
</dbReference>
<evidence type="ECO:0000313" key="7">
    <source>
        <dbReference type="EMBL" id="EFO80522.1"/>
    </source>
</evidence>
<feature type="chain" id="PRO_5003146954" evidence="4">
    <location>
        <begin position="20"/>
        <end position="227"/>
    </location>
</feature>
<organism evidence="7 8">
    <name type="scientific">Oscillochloris trichoides DG-6</name>
    <dbReference type="NCBI Taxonomy" id="765420"/>
    <lineage>
        <taxon>Bacteria</taxon>
        <taxon>Bacillati</taxon>
        <taxon>Chloroflexota</taxon>
        <taxon>Chloroflexia</taxon>
        <taxon>Chloroflexales</taxon>
        <taxon>Chloroflexineae</taxon>
        <taxon>Oscillochloridaceae</taxon>
        <taxon>Oscillochloris</taxon>
    </lineage>
</organism>
<reference evidence="7 8" key="1">
    <citation type="journal article" date="2011" name="J. Bacteriol.">
        <title>Draft genome sequence of the anoxygenic filamentous phototrophic bacterium Oscillochloris trichoides subsp. DG-6.</title>
        <authorList>
            <person name="Kuznetsov B.B."/>
            <person name="Ivanovsky R.N."/>
            <person name="Keppen O.I."/>
            <person name="Sukhacheva M.V."/>
            <person name="Bumazhkin B.K."/>
            <person name="Patutina E.O."/>
            <person name="Beletsky A.V."/>
            <person name="Mardanov A.V."/>
            <person name="Baslerov R.V."/>
            <person name="Panteleeva A.N."/>
            <person name="Kolganova T.V."/>
            <person name="Ravin N.V."/>
            <person name="Skryabin K.G."/>
        </authorList>
    </citation>
    <scope>NUCLEOTIDE SEQUENCE [LARGE SCALE GENOMIC DNA]</scope>
    <source>
        <strain evidence="7 8">DG-6</strain>
    </source>
</reference>
<evidence type="ECO:0000259" key="6">
    <source>
        <dbReference type="PROSITE" id="PS51063"/>
    </source>
</evidence>
<dbReference type="GO" id="GO:0005829">
    <property type="term" value="C:cytosol"/>
    <property type="evidence" value="ECO:0007669"/>
    <property type="project" value="TreeGrafter"/>
</dbReference>
<dbReference type="GO" id="GO:0003700">
    <property type="term" value="F:DNA-binding transcription factor activity"/>
    <property type="evidence" value="ECO:0007669"/>
    <property type="project" value="TreeGrafter"/>
</dbReference>
<dbReference type="InterPro" id="IPR036388">
    <property type="entry name" value="WH-like_DNA-bd_sf"/>
</dbReference>
<dbReference type="SUPFAM" id="SSF51206">
    <property type="entry name" value="cAMP-binding domain-like"/>
    <property type="match status" value="1"/>
</dbReference>
<dbReference type="Pfam" id="PF13545">
    <property type="entry name" value="HTH_Crp_2"/>
    <property type="match status" value="1"/>
</dbReference>
<evidence type="ECO:0000259" key="5">
    <source>
        <dbReference type="PROSITE" id="PS50042"/>
    </source>
</evidence>